<protein>
    <submittedName>
        <fullName evidence="1">Uncharacterized protein</fullName>
    </submittedName>
</protein>
<accession>A0A1R1XLJ1</accession>
<keyword evidence="2" id="KW-1185">Reference proteome</keyword>
<comment type="caution">
    <text evidence="1">The sequence shown here is derived from an EMBL/GenBank/DDBJ whole genome shotgun (WGS) entry which is preliminary data.</text>
</comment>
<dbReference type="Proteomes" id="UP000187283">
    <property type="component" value="Unassembled WGS sequence"/>
</dbReference>
<evidence type="ECO:0000313" key="1">
    <source>
        <dbReference type="EMBL" id="OMJ15511.1"/>
    </source>
</evidence>
<dbReference type="EMBL" id="LSSN01002649">
    <property type="protein sequence ID" value="OMJ15511.1"/>
    <property type="molecule type" value="Genomic_DNA"/>
</dbReference>
<evidence type="ECO:0000313" key="2">
    <source>
        <dbReference type="Proteomes" id="UP000187283"/>
    </source>
</evidence>
<organism evidence="1 2">
    <name type="scientific">Smittium culicis</name>
    <dbReference type="NCBI Taxonomy" id="133412"/>
    <lineage>
        <taxon>Eukaryota</taxon>
        <taxon>Fungi</taxon>
        <taxon>Fungi incertae sedis</taxon>
        <taxon>Zoopagomycota</taxon>
        <taxon>Kickxellomycotina</taxon>
        <taxon>Harpellomycetes</taxon>
        <taxon>Harpellales</taxon>
        <taxon>Legeriomycetaceae</taxon>
        <taxon>Smittium</taxon>
    </lineage>
</organism>
<gene>
    <name evidence="1" type="ORF">AYI70_g7217</name>
</gene>
<name>A0A1R1XLJ1_9FUNG</name>
<proteinExistence type="predicted"/>
<sequence length="92" mass="10327">MGNSDIEQKIFSVVEADSDKIGNKFERISRNYVISEATAISRLECIGPIKRKIGDLEKQVLGFESMGDKKFRSKGLGLIVSYKKNARKLFQG</sequence>
<reference evidence="1 2" key="1">
    <citation type="submission" date="2017-01" db="EMBL/GenBank/DDBJ databases">
        <authorList>
            <person name="Mah S.A."/>
            <person name="Swanson W.J."/>
            <person name="Moy G.W."/>
            <person name="Vacquier V.D."/>
        </authorList>
    </citation>
    <scope>NUCLEOTIDE SEQUENCE [LARGE SCALE GENOMIC DNA]</scope>
    <source>
        <strain evidence="1 2">GSMNP</strain>
    </source>
</reference>
<dbReference type="AlphaFoldDB" id="A0A1R1XLJ1"/>